<evidence type="ECO:0000256" key="11">
    <source>
        <dbReference type="ARBA" id="ARBA00029774"/>
    </source>
</evidence>
<dbReference type="GO" id="GO:0005524">
    <property type="term" value="F:ATP binding"/>
    <property type="evidence" value="ECO:0007669"/>
    <property type="project" value="UniProtKB-UniRule"/>
</dbReference>
<evidence type="ECO:0000256" key="14">
    <source>
        <dbReference type="PIRSR" id="PIRSR004930-1"/>
    </source>
</evidence>
<dbReference type="FunFam" id="3.90.870.10:FF:000009">
    <property type="entry name" value="Threonylcarbamoyl-AMP synthase, putative"/>
    <property type="match status" value="1"/>
</dbReference>
<dbReference type="InterPro" id="IPR050156">
    <property type="entry name" value="TC-AMP_synthase_SUA5"/>
</dbReference>
<name>E0NIR8_9FIRM</name>
<dbReference type="InterPro" id="IPR017945">
    <property type="entry name" value="DHBP_synth_RibB-like_a/b_dom"/>
</dbReference>
<protein>
    <recommendedName>
        <fullName evidence="4 13">Threonylcarbamoyl-AMP synthase</fullName>
        <shortName evidence="13">TC-AMP synthase</shortName>
        <ecNumber evidence="3 13">2.7.7.87</ecNumber>
    </recommendedName>
    <alternativeName>
        <fullName evidence="11 13">L-threonylcarbamoyladenylate synthase</fullName>
    </alternativeName>
</protein>
<feature type="binding site" evidence="14">
    <location>
        <position position="122"/>
    </location>
    <ligand>
        <name>L-threonine</name>
        <dbReference type="ChEBI" id="CHEBI:57926"/>
    </ligand>
</feature>
<feature type="binding site" evidence="14">
    <location>
        <position position="63"/>
    </location>
    <ligand>
        <name>ATP</name>
        <dbReference type="ChEBI" id="CHEBI:30616"/>
    </ligand>
</feature>
<evidence type="ECO:0000256" key="4">
    <source>
        <dbReference type="ARBA" id="ARBA00015492"/>
    </source>
</evidence>
<dbReference type="HOGENOM" id="CLU_031397_0_0_9"/>
<dbReference type="InterPro" id="IPR010923">
    <property type="entry name" value="T(6)A37_SUA5"/>
</dbReference>
<dbReference type="GO" id="GO:0005737">
    <property type="term" value="C:cytoplasm"/>
    <property type="evidence" value="ECO:0007669"/>
    <property type="project" value="UniProtKB-SubCell"/>
</dbReference>
<evidence type="ECO:0000256" key="12">
    <source>
        <dbReference type="ARBA" id="ARBA00048366"/>
    </source>
</evidence>
<feature type="binding site" evidence="14">
    <location>
        <position position="68"/>
    </location>
    <ligand>
        <name>L-threonine</name>
        <dbReference type="ChEBI" id="CHEBI:57926"/>
    </ligand>
</feature>
<feature type="domain" description="YrdC-like" evidence="15">
    <location>
        <begin position="14"/>
        <end position="200"/>
    </location>
</feature>
<accession>E0NIR8</accession>
<feature type="binding site" evidence="14">
    <location>
        <position position="59"/>
    </location>
    <ligand>
        <name>ATP</name>
        <dbReference type="ChEBI" id="CHEBI:30616"/>
    </ligand>
</feature>
<feature type="binding site" evidence="14">
    <location>
        <position position="142"/>
    </location>
    <ligand>
        <name>L-threonine</name>
        <dbReference type="ChEBI" id="CHEBI:57926"/>
    </ligand>
</feature>
<dbReference type="Gene3D" id="3.90.870.10">
    <property type="entry name" value="DHBP synthase"/>
    <property type="match status" value="1"/>
</dbReference>
<dbReference type="PROSITE" id="PS51163">
    <property type="entry name" value="YRDC"/>
    <property type="match status" value="1"/>
</dbReference>
<evidence type="ECO:0000259" key="15">
    <source>
        <dbReference type="PROSITE" id="PS51163"/>
    </source>
</evidence>
<dbReference type="STRING" id="862517.HMPREF9225_0057"/>
<proteinExistence type="inferred from homology"/>
<feature type="binding site" evidence="14">
    <location>
        <position position="144"/>
    </location>
    <ligand>
        <name>ATP</name>
        <dbReference type="ChEBI" id="CHEBI:30616"/>
    </ligand>
</feature>
<dbReference type="InterPro" id="IPR005145">
    <property type="entry name" value="Sua5_C"/>
</dbReference>
<comment type="function">
    <text evidence="13">Required for the formation of a threonylcarbamoyl group on adenosine at position 37 (t(6)A37) in tRNAs that read codons beginning with adenine.</text>
</comment>
<dbReference type="OrthoDB" id="9814580at2"/>
<dbReference type="Pfam" id="PF01300">
    <property type="entry name" value="Sua5_yciO_yrdC"/>
    <property type="match status" value="1"/>
</dbReference>
<feature type="binding site" evidence="14">
    <location>
        <position position="152"/>
    </location>
    <ligand>
        <name>ATP</name>
        <dbReference type="ChEBI" id="CHEBI:30616"/>
    </ligand>
</feature>
<dbReference type="Gene3D" id="3.40.50.11030">
    <property type="entry name" value="Threonylcarbamoyl-AMP synthase, C-terminal domain"/>
    <property type="match status" value="1"/>
</dbReference>
<feature type="binding site" evidence="14">
    <location>
        <position position="182"/>
    </location>
    <ligand>
        <name>L-threonine</name>
        <dbReference type="ChEBI" id="CHEBI:57926"/>
    </ligand>
</feature>
<keyword evidence="17" id="KW-1185">Reference proteome</keyword>
<dbReference type="GO" id="GO:0061710">
    <property type="term" value="F:L-threonylcarbamoyladenylate synthase"/>
    <property type="evidence" value="ECO:0007669"/>
    <property type="project" value="UniProtKB-EC"/>
</dbReference>
<dbReference type="NCBIfam" id="TIGR00057">
    <property type="entry name" value="L-threonylcarbamoyladenylate synthase"/>
    <property type="match status" value="1"/>
</dbReference>
<evidence type="ECO:0000256" key="9">
    <source>
        <dbReference type="ARBA" id="ARBA00022741"/>
    </source>
</evidence>
<keyword evidence="8 13" id="KW-0548">Nucleotidyltransferase</keyword>
<evidence type="ECO:0000256" key="5">
    <source>
        <dbReference type="ARBA" id="ARBA00022490"/>
    </source>
</evidence>
<evidence type="ECO:0000256" key="13">
    <source>
        <dbReference type="PIRNR" id="PIRNR004930"/>
    </source>
</evidence>
<dbReference type="SUPFAM" id="SSF55821">
    <property type="entry name" value="YrdC/RibB"/>
    <property type="match status" value="1"/>
</dbReference>
<dbReference type="GO" id="GO:0008033">
    <property type="term" value="P:tRNA processing"/>
    <property type="evidence" value="ECO:0007669"/>
    <property type="project" value="UniProtKB-KW"/>
</dbReference>
<feature type="binding site" evidence="14">
    <location>
        <position position="196"/>
    </location>
    <ligand>
        <name>ATP</name>
        <dbReference type="ChEBI" id="CHEBI:30616"/>
    </ligand>
</feature>
<evidence type="ECO:0000256" key="10">
    <source>
        <dbReference type="ARBA" id="ARBA00022840"/>
    </source>
</evidence>
<evidence type="ECO:0000256" key="8">
    <source>
        <dbReference type="ARBA" id="ARBA00022695"/>
    </source>
</evidence>
<evidence type="ECO:0000256" key="3">
    <source>
        <dbReference type="ARBA" id="ARBA00012584"/>
    </source>
</evidence>
<keyword evidence="7 13" id="KW-0819">tRNA processing</keyword>
<dbReference type="InterPro" id="IPR006070">
    <property type="entry name" value="Sua5-like_dom"/>
</dbReference>
<dbReference type="Proteomes" id="UP000003280">
    <property type="component" value="Unassembled WGS sequence"/>
</dbReference>
<feature type="binding site" evidence="14">
    <location>
        <position position="118"/>
    </location>
    <ligand>
        <name>ATP</name>
        <dbReference type="ChEBI" id="CHEBI:30616"/>
    </ligand>
</feature>
<dbReference type="AlphaFoldDB" id="E0NIR8"/>
<keyword evidence="9 13" id="KW-0547">Nucleotide-binding</keyword>
<dbReference type="eggNOG" id="COG0009">
    <property type="taxonomic scope" value="Bacteria"/>
</dbReference>
<evidence type="ECO:0000256" key="6">
    <source>
        <dbReference type="ARBA" id="ARBA00022679"/>
    </source>
</evidence>
<dbReference type="EMBL" id="AEEH01000009">
    <property type="protein sequence ID" value="EFM26363.1"/>
    <property type="molecule type" value="Genomic_DNA"/>
</dbReference>
<dbReference type="EC" id="2.7.7.87" evidence="3 13"/>
<dbReference type="RefSeq" id="WP_008900893.1">
    <property type="nucleotide sequence ID" value="NZ_GL397071.1"/>
</dbReference>
<dbReference type="Pfam" id="PF03481">
    <property type="entry name" value="Sua5_C"/>
    <property type="match status" value="1"/>
</dbReference>
<feature type="binding site" evidence="14">
    <location>
        <position position="237"/>
    </location>
    <ligand>
        <name>ATP</name>
        <dbReference type="ChEBI" id="CHEBI:30616"/>
    </ligand>
</feature>
<dbReference type="GO" id="GO:0000049">
    <property type="term" value="F:tRNA binding"/>
    <property type="evidence" value="ECO:0007669"/>
    <property type="project" value="TreeGrafter"/>
</dbReference>
<organism evidence="16 17">
    <name type="scientific">Peptoniphilus duerdenii ATCC BAA-1640</name>
    <dbReference type="NCBI Taxonomy" id="862517"/>
    <lineage>
        <taxon>Bacteria</taxon>
        <taxon>Bacillati</taxon>
        <taxon>Bacillota</taxon>
        <taxon>Tissierellia</taxon>
        <taxon>Tissierellales</taxon>
        <taxon>Peptoniphilaceae</taxon>
        <taxon>Peptoniphilus</taxon>
    </lineage>
</organism>
<feature type="binding site" evidence="14">
    <location>
        <position position="36"/>
    </location>
    <ligand>
        <name>L-threonine</name>
        <dbReference type="ChEBI" id="CHEBI:57926"/>
    </ligand>
</feature>
<evidence type="ECO:0000313" key="17">
    <source>
        <dbReference type="Proteomes" id="UP000003280"/>
    </source>
</evidence>
<dbReference type="GO" id="GO:0006450">
    <property type="term" value="P:regulation of translational fidelity"/>
    <property type="evidence" value="ECO:0007669"/>
    <property type="project" value="TreeGrafter"/>
</dbReference>
<dbReference type="InterPro" id="IPR038385">
    <property type="entry name" value="Sua5/YwlC_C"/>
</dbReference>
<evidence type="ECO:0000256" key="1">
    <source>
        <dbReference type="ARBA" id="ARBA00004496"/>
    </source>
</evidence>
<dbReference type="GO" id="GO:0003725">
    <property type="term" value="F:double-stranded RNA binding"/>
    <property type="evidence" value="ECO:0007669"/>
    <property type="project" value="UniProtKB-UniRule"/>
</dbReference>
<reference evidence="16 17" key="1">
    <citation type="submission" date="2010-07" db="EMBL/GenBank/DDBJ databases">
        <authorList>
            <person name="Muzny D."/>
            <person name="Qin X."/>
            <person name="Deng J."/>
            <person name="Jiang H."/>
            <person name="Liu Y."/>
            <person name="Qu J."/>
            <person name="Song X.-Z."/>
            <person name="Zhang L."/>
            <person name="Thornton R."/>
            <person name="Coyle M."/>
            <person name="Francisco L."/>
            <person name="Jackson L."/>
            <person name="Javaid M."/>
            <person name="Korchina V."/>
            <person name="Kovar C."/>
            <person name="Mata R."/>
            <person name="Mathew T."/>
            <person name="Ngo R."/>
            <person name="Nguyen L."/>
            <person name="Nguyen N."/>
            <person name="Okwuonu G."/>
            <person name="Ongeri F."/>
            <person name="Pham C."/>
            <person name="Simmons D."/>
            <person name="Wilczek-Boney K."/>
            <person name="Hale W."/>
            <person name="Jakkamsetti A."/>
            <person name="Pham P."/>
            <person name="Ruth R."/>
            <person name="San Lucas F."/>
            <person name="Warren J."/>
            <person name="Zhang J."/>
            <person name="Zhao Z."/>
            <person name="Zhou C."/>
            <person name="Zhu D."/>
            <person name="Lee S."/>
            <person name="Bess C."/>
            <person name="Blankenburg K."/>
            <person name="Forbes L."/>
            <person name="Fu Q."/>
            <person name="Gubbala S."/>
            <person name="Hirani K."/>
            <person name="Jayaseelan J.C."/>
            <person name="Lara F."/>
            <person name="Munidasa M."/>
            <person name="Palculict T."/>
            <person name="Patil S."/>
            <person name="Pu L.-L."/>
            <person name="Saada N."/>
            <person name="Tang L."/>
            <person name="Weissenberger G."/>
            <person name="Zhu Y."/>
            <person name="Hemphill L."/>
            <person name="Shang Y."/>
            <person name="Youmans B."/>
            <person name="Ayvaz T."/>
            <person name="Ross M."/>
            <person name="Santibanez J."/>
            <person name="Aqrawi P."/>
            <person name="Gross S."/>
            <person name="Joshi V."/>
            <person name="Fowler G."/>
            <person name="Nazareth L."/>
            <person name="Reid J."/>
            <person name="Worley K."/>
            <person name="Petrosino J."/>
            <person name="Highlander S."/>
            <person name="Gibbs R."/>
        </authorList>
    </citation>
    <scope>NUCLEOTIDE SEQUENCE [LARGE SCALE GENOMIC DNA]</scope>
    <source>
        <strain evidence="16 17">ATCC BAA-1640</strain>
    </source>
</reference>
<gene>
    <name evidence="16" type="ORF">HMPREF9225_0057</name>
</gene>
<evidence type="ECO:0000256" key="7">
    <source>
        <dbReference type="ARBA" id="ARBA00022694"/>
    </source>
</evidence>
<dbReference type="PIRSF" id="PIRSF004930">
    <property type="entry name" value="Tln_factor_SUA5"/>
    <property type="match status" value="1"/>
</dbReference>
<comment type="catalytic activity">
    <reaction evidence="12 13">
        <text>L-threonine + hydrogencarbonate + ATP = L-threonylcarbamoyladenylate + diphosphate + H2O</text>
        <dbReference type="Rhea" id="RHEA:36407"/>
        <dbReference type="ChEBI" id="CHEBI:15377"/>
        <dbReference type="ChEBI" id="CHEBI:17544"/>
        <dbReference type="ChEBI" id="CHEBI:30616"/>
        <dbReference type="ChEBI" id="CHEBI:33019"/>
        <dbReference type="ChEBI" id="CHEBI:57926"/>
        <dbReference type="ChEBI" id="CHEBI:73682"/>
        <dbReference type="EC" id="2.7.7.87"/>
    </reaction>
</comment>
<evidence type="ECO:0000256" key="2">
    <source>
        <dbReference type="ARBA" id="ARBA00007663"/>
    </source>
</evidence>
<sequence>MITKIIKIENEFEREKIKEVASALRDGKLVVFPTETVYGLGGNGLNEDALKNIYVAKGRPSDNPLILHIADLDMLDTLVRDIPKDAKLLIDKFWPGPLTLIFNRKSIVPDRATGGLDTVAIRMPSDKVAHAILKEAKVPVAAPSANLSGKPSPTSTAHVIEDLDGRVDYIVDSTRSFVGIESTVVDMTVNPPMILRPGYITYEDLKSVIPDVCYDNTTIDKDDKSVPKSPGQKYRHYAPSANCYTYVGDVNLVRDKIKEEINKNKDKKICVIATDRVLKEIEEDVLKLSLGSGEDLLDASHNLFYNLRVADDNDVDIIFCEGFEQVGLGVGIMNRLTKASSGNVTVLGGKKWEN</sequence>
<comment type="subcellular location">
    <subcellularLocation>
        <location evidence="1 13">Cytoplasm</location>
    </subcellularLocation>
</comment>
<comment type="caution">
    <text evidence="16">The sequence shown here is derived from an EMBL/GenBank/DDBJ whole genome shotgun (WGS) entry which is preliminary data.</text>
</comment>
<dbReference type="PANTHER" id="PTHR17490:SF16">
    <property type="entry name" value="THREONYLCARBAMOYL-AMP SYNTHASE"/>
    <property type="match status" value="1"/>
</dbReference>
<evidence type="ECO:0000313" key="16">
    <source>
        <dbReference type="EMBL" id="EFM26363.1"/>
    </source>
</evidence>
<dbReference type="PANTHER" id="PTHR17490">
    <property type="entry name" value="SUA5"/>
    <property type="match status" value="1"/>
</dbReference>
<comment type="similarity">
    <text evidence="2 13">Belongs to the SUA5 family.</text>
</comment>
<keyword evidence="10 13" id="KW-0067">ATP-binding</keyword>
<keyword evidence="6 13" id="KW-0808">Transferase</keyword>
<keyword evidence="5 13" id="KW-0963">Cytoplasm</keyword>